<dbReference type="EMBL" id="QKMR01000006">
    <property type="protein sequence ID" value="PYG88537.1"/>
    <property type="molecule type" value="Genomic_DNA"/>
</dbReference>
<organism evidence="5 6">
    <name type="scientific">Ruminiclostridium sufflavum DSM 19573</name>
    <dbReference type="NCBI Taxonomy" id="1121337"/>
    <lineage>
        <taxon>Bacteria</taxon>
        <taxon>Bacillati</taxon>
        <taxon>Bacillota</taxon>
        <taxon>Clostridia</taxon>
        <taxon>Eubacteriales</taxon>
        <taxon>Oscillospiraceae</taxon>
        <taxon>Ruminiclostridium</taxon>
    </lineage>
</organism>
<name>A0A318XM83_9FIRM</name>
<evidence type="ECO:0000313" key="6">
    <source>
        <dbReference type="Proteomes" id="UP000248132"/>
    </source>
</evidence>
<dbReference type="PROSITE" id="PS00211">
    <property type="entry name" value="ABC_TRANSPORTER_1"/>
    <property type="match status" value="1"/>
</dbReference>
<dbReference type="InterPro" id="IPR027417">
    <property type="entry name" value="P-loop_NTPase"/>
</dbReference>
<evidence type="ECO:0000256" key="2">
    <source>
        <dbReference type="ARBA" id="ARBA00022741"/>
    </source>
</evidence>
<evidence type="ECO:0000259" key="4">
    <source>
        <dbReference type="PROSITE" id="PS50893"/>
    </source>
</evidence>
<dbReference type="PROSITE" id="PS50893">
    <property type="entry name" value="ABC_TRANSPORTER_2"/>
    <property type="match status" value="1"/>
</dbReference>
<dbReference type="CDD" id="cd03255">
    <property type="entry name" value="ABC_MJ0796_LolCDE_FtsE"/>
    <property type="match status" value="1"/>
</dbReference>
<proteinExistence type="predicted"/>
<dbReference type="PANTHER" id="PTHR24220:SF662">
    <property type="entry name" value="ABC TRANSPORTER ATP-BINDING PROTEIN"/>
    <property type="match status" value="1"/>
</dbReference>
<dbReference type="InterPro" id="IPR017871">
    <property type="entry name" value="ABC_transporter-like_CS"/>
</dbReference>
<comment type="caution">
    <text evidence="5">The sequence shown here is derived from an EMBL/GenBank/DDBJ whole genome shotgun (WGS) entry which is preliminary data.</text>
</comment>
<dbReference type="AlphaFoldDB" id="A0A318XM83"/>
<evidence type="ECO:0000256" key="1">
    <source>
        <dbReference type="ARBA" id="ARBA00022448"/>
    </source>
</evidence>
<evidence type="ECO:0000256" key="3">
    <source>
        <dbReference type="ARBA" id="ARBA00022840"/>
    </source>
</evidence>
<dbReference type="GO" id="GO:0005524">
    <property type="term" value="F:ATP binding"/>
    <property type="evidence" value="ECO:0007669"/>
    <property type="project" value="UniProtKB-KW"/>
</dbReference>
<dbReference type="GO" id="GO:0005886">
    <property type="term" value="C:plasma membrane"/>
    <property type="evidence" value="ECO:0007669"/>
    <property type="project" value="TreeGrafter"/>
</dbReference>
<dbReference type="Pfam" id="PF00005">
    <property type="entry name" value="ABC_tran"/>
    <property type="match status" value="1"/>
</dbReference>
<dbReference type="GO" id="GO:0016887">
    <property type="term" value="F:ATP hydrolysis activity"/>
    <property type="evidence" value="ECO:0007669"/>
    <property type="project" value="InterPro"/>
</dbReference>
<keyword evidence="3 5" id="KW-0067">ATP-binding</keyword>
<dbReference type="InterPro" id="IPR015854">
    <property type="entry name" value="ABC_transpr_LolD-like"/>
</dbReference>
<keyword evidence="2" id="KW-0547">Nucleotide-binding</keyword>
<dbReference type="OrthoDB" id="9802264at2"/>
<accession>A0A318XM83</accession>
<dbReference type="InterPro" id="IPR017911">
    <property type="entry name" value="MacB-like_ATP-bd"/>
</dbReference>
<dbReference type="SMART" id="SM00382">
    <property type="entry name" value="AAA"/>
    <property type="match status" value="1"/>
</dbReference>
<feature type="domain" description="ABC transporter" evidence="4">
    <location>
        <begin position="3"/>
        <end position="227"/>
    </location>
</feature>
<dbReference type="GO" id="GO:0022857">
    <property type="term" value="F:transmembrane transporter activity"/>
    <property type="evidence" value="ECO:0007669"/>
    <property type="project" value="TreeGrafter"/>
</dbReference>
<sequence length="227" mass="24122">MTIAVAGVTKEYKRGDRIFKAVDGVSLIMESGDFIAVIGKSGSGKSTLLNIIAGLTVPTSGNVLVDGESILTYSDSAMSDYRSNSLGYIPQGQSTLADLTVLDNVRLPFHLSGRKGDSASRALTLLEQVGIADLKGNYPKHLSGGELKRVAIARALINDPDILIADEPTSDLDKQTTAEVLALLQSISKDGKAVLIVTHDLAALEYTTRNFTMVSGVLTQQAKIQMI</sequence>
<dbReference type="RefSeq" id="WP_110461431.1">
    <property type="nucleotide sequence ID" value="NZ_QKMR01000006.1"/>
</dbReference>
<gene>
    <name evidence="5" type="ORF">LY28_01387</name>
</gene>
<keyword evidence="6" id="KW-1185">Reference proteome</keyword>
<protein>
    <submittedName>
        <fullName evidence="5">Putative ABC transport system ATP-binding protein</fullName>
    </submittedName>
</protein>
<dbReference type="PANTHER" id="PTHR24220">
    <property type="entry name" value="IMPORT ATP-BINDING PROTEIN"/>
    <property type="match status" value="1"/>
</dbReference>
<dbReference type="InterPro" id="IPR003593">
    <property type="entry name" value="AAA+_ATPase"/>
</dbReference>
<dbReference type="SUPFAM" id="SSF52540">
    <property type="entry name" value="P-loop containing nucleoside triphosphate hydrolases"/>
    <property type="match status" value="1"/>
</dbReference>
<dbReference type="Proteomes" id="UP000248132">
    <property type="component" value="Unassembled WGS sequence"/>
</dbReference>
<keyword evidence="1" id="KW-0813">Transport</keyword>
<reference evidence="5 6" key="1">
    <citation type="submission" date="2018-06" db="EMBL/GenBank/DDBJ databases">
        <title>Genomic Encyclopedia of Type Strains, Phase I: the one thousand microbial genomes (KMG-I) project.</title>
        <authorList>
            <person name="Kyrpides N."/>
        </authorList>
    </citation>
    <scope>NUCLEOTIDE SEQUENCE [LARGE SCALE GENOMIC DNA]</scope>
    <source>
        <strain evidence="5 6">DSM 19573</strain>
    </source>
</reference>
<evidence type="ECO:0000313" key="5">
    <source>
        <dbReference type="EMBL" id="PYG88537.1"/>
    </source>
</evidence>
<dbReference type="InterPro" id="IPR003439">
    <property type="entry name" value="ABC_transporter-like_ATP-bd"/>
</dbReference>
<dbReference type="Gene3D" id="3.40.50.300">
    <property type="entry name" value="P-loop containing nucleotide triphosphate hydrolases"/>
    <property type="match status" value="1"/>
</dbReference>